<evidence type="ECO:0000256" key="5">
    <source>
        <dbReference type="ARBA" id="ARBA00022764"/>
    </source>
</evidence>
<comment type="similarity">
    <text evidence="2">Belongs to the prokaryotic sulfate-binding protein family.</text>
</comment>
<comment type="subcellular location">
    <subcellularLocation>
        <location evidence="1">Periplasm</location>
    </subcellularLocation>
</comment>
<dbReference type="GO" id="GO:0042597">
    <property type="term" value="C:periplasmic space"/>
    <property type="evidence" value="ECO:0007669"/>
    <property type="project" value="UniProtKB-SubCell"/>
</dbReference>
<evidence type="ECO:0000256" key="1">
    <source>
        <dbReference type="ARBA" id="ARBA00004418"/>
    </source>
</evidence>
<dbReference type="KEGG" id="saci:Sinac_0631"/>
<dbReference type="GO" id="GO:0140104">
    <property type="term" value="F:molecular carrier activity"/>
    <property type="evidence" value="ECO:0007669"/>
    <property type="project" value="InterPro"/>
</dbReference>
<dbReference type="Gene3D" id="3.40.190.10">
    <property type="entry name" value="Periplasmic binding protein-like II"/>
    <property type="match status" value="2"/>
</dbReference>
<sequence length="354" mass="38329">MEQATSSIIGRPRTTARLRGYGLCLVLLVAGCGPVRGAGNSDDTLTIGAYSVVRDAFREKILPGFAAHWKQKTGRLVRFEESYNASGAQSRAIVSGFDADVAVLSLDGDVNRLVKEGLVDKDWKSGPGRGLITRSIVVIGVRPGNPAKISDWDDLARPGVGVLYPDPKTSGGAKWNINAIYGAGLLHDPKTPDPAAARDLLSRVQANVLNMDSSGRQSMATFERGTGDAIVTYENELLLQDKRKGVAAPYVIPAATLQIEGPAAIVETSVKKHGNRAVAVAFLDYLRTEEAQRILTDYGFRPLDSKLDPPGRRPLPPRLFTMKELGGWTKINKEVYDQGGVWDSLFTRSKGRTQ</sequence>
<dbReference type="SUPFAM" id="SSF53850">
    <property type="entry name" value="Periplasmic binding protein-like II"/>
    <property type="match status" value="1"/>
</dbReference>
<accession>L0D8T5</accession>
<proteinExistence type="inferred from homology"/>
<dbReference type="STRING" id="886293.Sinac_0631"/>
<dbReference type="GO" id="GO:1902358">
    <property type="term" value="P:sulfate transmembrane transport"/>
    <property type="evidence" value="ECO:0007669"/>
    <property type="project" value="InterPro"/>
</dbReference>
<evidence type="ECO:0000256" key="3">
    <source>
        <dbReference type="ARBA" id="ARBA00022448"/>
    </source>
</evidence>
<gene>
    <name evidence="6" type="ordered locus">Sinac_0631</name>
</gene>
<keyword evidence="4" id="KW-0732">Signal</keyword>
<dbReference type="Pfam" id="PF13531">
    <property type="entry name" value="SBP_bac_11"/>
    <property type="match status" value="1"/>
</dbReference>
<dbReference type="AlphaFoldDB" id="L0D8T5"/>
<evidence type="ECO:0000256" key="4">
    <source>
        <dbReference type="ARBA" id="ARBA00022729"/>
    </source>
</evidence>
<dbReference type="Proteomes" id="UP000010798">
    <property type="component" value="Chromosome"/>
</dbReference>
<dbReference type="RefSeq" id="WP_015244229.1">
    <property type="nucleotide sequence ID" value="NC_019892.1"/>
</dbReference>
<dbReference type="eggNOG" id="COG1613">
    <property type="taxonomic scope" value="Bacteria"/>
</dbReference>
<dbReference type="InterPro" id="IPR005669">
    <property type="entry name" value="Thiosulph/SO4-bd"/>
</dbReference>
<keyword evidence="7" id="KW-1185">Reference proteome</keyword>
<protein>
    <submittedName>
        <fullName evidence="6">Sulfate/thiosulfate-binding protein</fullName>
    </submittedName>
</protein>
<dbReference type="HOGENOM" id="CLU_055615_0_1_0"/>
<dbReference type="NCBIfam" id="TIGR00971">
    <property type="entry name" value="3a0106s03"/>
    <property type="match status" value="1"/>
</dbReference>
<dbReference type="EMBL" id="CP003364">
    <property type="protein sequence ID" value="AGA25046.1"/>
    <property type="molecule type" value="Genomic_DNA"/>
</dbReference>
<dbReference type="OrthoDB" id="9802127at2"/>
<organism evidence="6 7">
    <name type="scientific">Singulisphaera acidiphila (strain ATCC BAA-1392 / DSM 18658 / VKM B-2454 / MOB10)</name>
    <dbReference type="NCBI Taxonomy" id="886293"/>
    <lineage>
        <taxon>Bacteria</taxon>
        <taxon>Pseudomonadati</taxon>
        <taxon>Planctomycetota</taxon>
        <taxon>Planctomycetia</taxon>
        <taxon>Isosphaerales</taxon>
        <taxon>Isosphaeraceae</taxon>
        <taxon>Singulisphaera</taxon>
    </lineage>
</organism>
<evidence type="ECO:0000313" key="7">
    <source>
        <dbReference type="Proteomes" id="UP000010798"/>
    </source>
</evidence>
<keyword evidence="5" id="KW-0574">Periplasm</keyword>
<evidence type="ECO:0000256" key="2">
    <source>
        <dbReference type="ARBA" id="ARBA00006099"/>
    </source>
</evidence>
<keyword evidence="3" id="KW-0813">Transport</keyword>
<dbReference type="PANTHER" id="PTHR30368:SF2">
    <property type="entry name" value="SULFATE-BINDING PROTEIN"/>
    <property type="match status" value="1"/>
</dbReference>
<dbReference type="PANTHER" id="PTHR30368">
    <property type="entry name" value="SULFATE-BINDING PROTEIN"/>
    <property type="match status" value="1"/>
</dbReference>
<reference evidence="6 7" key="1">
    <citation type="submission" date="2012-02" db="EMBL/GenBank/DDBJ databases">
        <title>Complete sequence of chromosome of Singulisphaera acidiphila DSM 18658.</title>
        <authorList>
            <consortium name="US DOE Joint Genome Institute (JGI-PGF)"/>
            <person name="Lucas S."/>
            <person name="Copeland A."/>
            <person name="Lapidus A."/>
            <person name="Glavina del Rio T."/>
            <person name="Dalin E."/>
            <person name="Tice H."/>
            <person name="Bruce D."/>
            <person name="Goodwin L."/>
            <person name="Pitluck S."/>
            <person name="Peters L."/>
            <person name="Ovchinnikova G."/>
            <person name="Chertkov O."/>
            <person name="Kyrpides N."/>
            <person name="Mavromatis K."/>
            <person name="Ivanova N."/>
            <person name="Brettin T."/>
            <person name="Detter J.C."/>
            <person name="Han C."/>
            <person name="Larimer F."/>
            <person name="Land M."/>
            <person name="Hauser L."/>
            <person name="Markowitz V."/>
            <person name="Cheng J.-F."/>
            <person name="Hugenholtz P."/>
            <person name="Woyke T."/>
            <person name="Wu D."/>
            <person name="Tindall B."/>
            <person name="Pomrenke H."/>
            <person name="Brambilla E."/>
            <person name="Klenk H.-P."/>
            <person name="Eisen J.A."/>
        </authorList>
    </citation>
    <scope>NUCLEOTIDE SEQUENCE [LARGE SCALE GENOMIC DNA]</scope>
    <source>
        <strain evidence="7">ATCC BAA-1392 / DSM 18658 / VKM B-2454 / MOB10</strain>
    </source>
</reference>
<evidence type="ECO:0000313" key="6">
    <source>
        <dbReference type="EMBL" id="AGA25046.1"/>
    </source>
</evidence>
<name>L0D8T5_SINAD</name>